<reference evidence="5" key="1">
    <citation type="submission" date="2022-06" db="EMBL/GenBank/DDBJ databases">
        <title>Aeoliella straminimaris, a novel planctomycete from sediments.</title>
        <authorList>
            <person name="Vitorino I.R."/>
            <person name="Lage O.M."/>
        </authorList>
    </citation>
    <scope>NUCLEOTIDE SEQUENCE</scope>
    <source>
        <strain evidence="5">ICT_H6.2</strain>
    </source>
</reference>
<name>A0A9X2F9F5_9BACT</name>
<gene>
    <name evidence="5" type="ORF">NG895_13010</name>
</gene>
<dbReference type="PANTHER" id="PTHR43751">
    <property type="entry name" value="SULFATASE"/>
    <property type="match status" value="1"/>
</dbReference>
<dbReference type="InterPro" id="IPR000917">
    <property type="entry name" value="Sulfatase_N"/>
</dbReference>
<organism evidence="5 6">
    <name type="scientific">Aeoliella straminimaris</name>
    <dbReference type="NCBI Taxonomy" id="2954799"/>
    <lineage>
        <taxon>Bacteria</taxon>
        <taxon>Pseudomonadati</taxon>
        <taxon>Planctomycetota</taxon>
        <taxon>Planctomycetia</taxon>
        <taxon>Pirellulales</taxon>
        <taxon>Lacipirellulaceae</taxon>
        <taxon>Aeoliella</taxon>
    </lineage>
</organism>
<dbReference type="InterPro" id="IPR017850">
    <property type="entry name" value="Alkaline_phosphatase_core_sf"/>
</dbReference>
<dbReference type="PANTHER" id="PTHR43751:SF1">
    <property type="entry name" value="SULFATASE ATSG-RELATED"/>
    <property type="match status" value="1"/>
</dbReference>
<feature type="domain" description="Sulfatase N-terminal" evidence="4">
    <location>
        <begin position="26"/>
        <end position="293"/>
    </location>
</feature>
<evidence type="ECO:0000256" key="2">
    <source>
        <dbReference type="ARBA" id="ARBA00022801"/>
    </source>
</evidence>
<dbReference type="EMBL" id="JAMXLR010000039">
    <property type="protein sequence ID" value="MCO6044825.1"/>
    <property type="molecule type" value="Genomic_DNA"/>
</dbReference>
<keyword evidence="2" id="KW-0378">Hydrolase</keyword>
<proteinExistence type="inferred from homology"/>
<dbReference type="InterPro" id="IPR052701">
    <property type="entry name" value="GAG_Ulvan_Degrading_Sulfatases"/>
</dbReference>
<evidence type="ECO:0000256" key="1">
    <source>
        <dbReference type="ARBA" id="ARBA00008779"/>
    </source>
</evidence>
<evidence type="ECO:0000256" key="3">
    <source>
        <dbReference type="SAM" id="SignalP"/>
    </source>
</evidence>
<evidence type="ECO:0000313" key="6">
    <source>
        <dbReference type="Proteomes" id="UP001155241"/>
    </source>
</evidence>
<keyword evidence="3" id="KW-0732">Signal</keyword>
<dbReference type="PROSITE" id="PS51257">
    <property type="entry name" value="PROKAR_LIPOPROTEIN"/>
    <property type="match status" value="1"/>
</dbReference>
<dbReference type="Gene3D" id="3.40.720.10">
    <property type="entry name" value="Alkaline Phosphatase, subunit A"/>
    <property type="match status" value="1"/>
</dbReference>
<comment type="caution">
    <text evidence="5">The sequence shown here is derived from an EMBL/GenBank/DDBJ whole genome shotgun (WGS) entry which is preliminary data.</text>
</comment>
<evidence type="ECO:0000259" key="4">
    <source>
        <dbReference type="Pfam" id="PF00884"/>
    </source>
</evidence>
<comment type="similarity">
    <text evidence="1">Belongs to the sulfatase family.</text>
</comment>
<accession>A0A9X2F9F5</accession>
<dbReference type="GO" id="GO:0016787">
    <property type="term" value="F:hydrolase activity"/>
    <property type="evidence" value="ECO:0007669"/>
    <property type="project" value="UniProtKB-KW"/>
</dbReference>
<evidence type="ECO:0000313" key="5">
    <source>
        <dbReference type="EMBL" id="MCO6044825.1"/>
    </source>
</evidence>
<dbReference type="PROSITE" id="PS00523">
    <property type="entry name" value="SULFATASE_1"/>
    <property type="match status" value="1"/>
</dbReference>
<feature type="signal peptide" evidence="3">
    <location>
        <begin position="1"/>
        <end position="22"/>
    </location>
</feature>
<sequence>MHLILRLTACVVCCLLSLTACATSPPNIVVFLSDDHTLADSSLYGAIDLDTPNMRRVAEQGITFDRAFVASPSCAPSRAALLTGLMPARNGAEFNHARPKPAIKKLPAYLHDLGYEVVAFGKVGHYRQTTQYGFDIAKFFNYHEDQCVEEALKWLEARDSDKPLCLFVGTNWPHVPWPQAKDIRAKDIEIPYHHVRTPATRKARAKYYQAIHRMDRELGQVFDAAYAKLGDNTLFLHTSDHGAQWPFAKWNLYDEGIRTPMVAVWPGHIEKNVRTPAKVSWVDVLPTLVDVAGGETPDDLDGRSFLPVLAGKAETHRDLIFATHSGDGKHNDFASRTVRGDRFKYIRNLESDHVFTSHVTNVVADSPYWPSWVEKAKTDDHAAAVVHRYQHRVPEELYDLASDPKELRNLVDDPAYASVLDEMRHSLDEWMAEQNDQGN</sequence>
<protein>
    <submittedName>
        <fullName evidence="5">Sulfatase</fullName>
    </submittedName>
</protein>
<dbReference type="Pfam" id="PF00884">
    <property type="entry name" value="Sulfatase"/>
    <property type="match status" value="1"/>
</dbReference>
<dbReference type="RefSeq" id="WP_261360894.1">
    <property type="nucleotide sequence ID" value="NZ_JAMXLR010000039.1"/>
</dbReference>
<dbReference type="SUPFAM" id="SSF53649">
    <property type="entry name" value="Alkaline phosphatase-like"/>
    <property type="match status" value="1"/>
</dbReference>
<keyword evidence="6" id="KW-1185">Reference proteome</keyword>
<feature type="chain" id="PRO_5040831001" evidence="3">
    <location>
        <begin position="23"/>
        <end position="439"/>
    </location>
</feature>
<dbReference type="CDD" id="cd16027">
    <property type="entry name" value="SGSH"/>
    <property type="match status" value="1"/>
</dbReference>
<dbReference type="Proteomes" id="UP001155241">
    <property type="component" value="Unassembled WGS sequence"/>
</dbReference>
<dbReference type="InterPro" id="IPR024607">
    <property type="entry name" value="Sulfatase_CS"/>
</dbReference>
<dbReference type="AlphaFoldDB" id="A0A9X2F9F5"/>